<dbReference type="InterPro" id="IPR013783">
    <property type="entry name" value="Ig-like_fold"/>
</dbReference>
<protein>
    <submittedName>
        <fullName evidence="7">Abnormal spindle-like microcephaly-assoc'd, ASPM-SPD-2-Hydin</fullName>
    </submittedName>
</protein>
<feature type="domain" description="Abnormal spindle-like microcephaly-associated protein ASH" evidence="5">
    <location>
        <begin position="729"/>
        <end position="810"/>
    </location>
</feature>
<keyword evidence="3" id="KW-0472">Membrane</keyword>
<gene>
    <name evidence="7" type="ORF">SAMN05421770_101918</name>
</gene>
<evidence type="ECO:0000313" key="7">
    <source>
        <dbReference type="EMBL" id="SNS42632.1"/>
    </source>
</evidence>
<evidence type="ECO:0000259" key="5">
    <source>
        <dbReference type="Pfam" id="PF15780"/>
    </source>
</evidence>
<dbReference type="GO" id="GO:0005737">
    <property type="term" value="C:cytoplasm"/>
    <property type="evidence" value="ECO:0007669"/>
    <property type="project" value="UniProtKB-SubCell"/>
</dbReference>
<accession>A0A239EFG4</accession>
<dbReference type="OrthoDB" id="127173at2"/>
<feature type="chain" id="PRO_5013394313" evidence="4">
    <location>
        <begin position="32"/>
        <end position="1431"/>
    </location>
</feature>
<keyword evidence="3" id="KW-1133">Transmembrane helix</keyword>
<dbReference type="InterPro" id="IPR010620">
    <property type="entry name" value="SBBP_repeat"/>
</dbReference>
<evidence type="ECO:0000256" key="2">
    <source>
        <dbReference type="ARBA" id="ARBA00022490"/>
    </source>
</evidence>
<dbReference type="NCBIfam" id="NF012200">
    <property type="entry name" value="choice_anch_D"/>
    <property type="match status" value="5"/>
</dbReference>
<reference evidence="7 8" key="1">
    <citation type="submission" date="2017-06" db="EMBL/GenBank/DDBJ databases">
        <authorList>
            <person name="Kim H.J."/>
            <person name="Triplett B.A."/>
        </authorList>
    </citation>
    <scope>NUCLEOTIDE SEQUENCE [LARGE SCALE GENOMIC DNA]</scope>
    <source>
        <strain evidence="7 8">DSM 18704</strain>
    </source>
</reference>
<evidence type="ECO:0000256" key="1">
    <source>
        <dbReference type="ARBA" id="ARBA00004496"/>
    </source>
</evidence>
<sequence length="1431" mass="146373">MPIHARSLAFVYSILLTILALASTASPAQTAAPPPSRETAKQTLLRRPLYFEPAADGAMTRRSPAGTMRLDAGGATQFATPGKAAISLTLDGANAAAMPRGEAALPGRSHYLLGNDPAQWRTGVSQFSRVRVPAVYPGIDLVYYGNGSQLEHDYLLAPNADPALIRMRFQGAATSPDQGTGDLVLRQTATAGARNEAMRLLKPVAYQQAADGAKMPVPVSYRLLADGDYGFALGDYDHRQALIIDPVVVYGSYFGGKYNDSIVDLKVGSDGSLYLLLTTDSTGLKTVGATAGGCAGNCGPFNEDNGSSSTPDMYLAKFDSTFQTLIFATYLGGSASDQAYNLALDTDGSIYVAGVTQSTDFPIVNGYPGGTPATGQPFGTLTKLSPDGSTILYSTLIGYGQPATSYAPPVMATGNNGIVYVVGQSGASSSAGFIWKKNSLFYISPDFLAKLDTTKTGTDSVVYATYMGNDIEAANSQLASVAVDSKGDVWVHGQTKDASFPTTTSGAFQPQCKSNPCNSGFLMELDPTGASVLYATFLGGSTAGGSVTARDIVLDPSDNIYVSGYTYQGDFPTLNGYYTAIDGNSAGYISKFSPDGKTLLYSTFVPVGVEIGVSKGGQVAFAGVAGSGFPVKNNLPTPTLAPNDYDAVIGLIDTTQSFDSSLLLSSYLGTSTGYTQPSRVYLAGSGQVLIVGETSATDLPLASPYQSTPGGGTYDGFIAAIQPGASGSLTLTPTTLTFPSTSVGSTSSVQTATLSNSTAQSIYLLQGSLTDSKDFTQTDNCNGIIAPGASCTVSFTFTPQSTGTLTSTYTTADLNNQATKLTVALSGPGAAPPNATFSPTTLAFGSVADGQSATLSTTLTNGGSLPLSITGASVTGAGFALTNNGCGASVGANGSCQYTVSASPTTPGPITGTLTVVDSLGTQTVQLTATGSSTQETLSPATVNFGNAYVGSGAVATQVVTFTNSGSAPVTISGTVFNPTIIFSVVSTTCQQQVAAGASCTYTLGFVPFGVGSVQGTFTVTDGSSNPSVALAGTGLAAQDGDVFLLPGSIDFQDVLLYTNPSIPVILSNQTSQTIQVARNNPASNIAIQGTDAQAFNYTDCQLNLTTIQLAPGASCKINVGFGYGNIAADTHYNAQLTVNWNYLGQTQLHTLATALTANTISSANAIVTPSSIQFPGTAAGATSPAQVVTVTSTGDQPLGFTTPTFSGTNPTAFAQTNNCPASIAKGVTCQISVTFKPDASATQFTANLNLGLSAYSLPVSLSGSTNPTDFVLSSTSGTQGPSNPSWVINVAPLTAAGFNQPITFTATGLDPSFGTPVFNPPSVTPNGGSTATTVTLAPPVAGMKRPPLNPRQSWPILACFALCLPLARKLKSVRGRKILLVLICIAAGGIVLPGCGVNLPPVNFTVTATSGTITHTITLTYQQPNSGSAF</sequence>
<dbReference type="InterPro" id="IPR057708">
    <property type="entry name" value="DUF7948"/>
</dbReference>
<keyword evidence="3" id="KW-0812">Transmembrane</keyword>
<dbReference type="Pfam" id="PF06739">
    <property type="entry name" value="SBBP"/>
    <property type="match status" value="2"/>
</dbReference>
<dbReference type="Pfam" id="PF15780">
    <property type="entry name" value="ASH"/>
    <property type="match status" value="1"/>
</dbReference>
<evidence type="ECO:0000259" key="6">
    <source>
        <dbReference type="Pfam" id="PF25778"/>
    </source>
</evidence>
<feature type="signal peptide" evidence="4">
    <location>
        <begin position="1"/>
        <end position="31"/>
    </location>
</feature>
<feature type="domain" description="DUF7948" evidence="6">
    <location>
        <begin position="84"/>
        <end position="247"/>
    </location>
</feature>
<comment type="subcellular location">
    <subcellularLocation>
        <location evidence="1">Cytoplasm</location>
    </subcellularLocation>
</comment>
<feature type="transmembrane region" description="Helical" evidence="3">
    <location>
        <begin position="1380"/>
        <end position="1400"/>
    </location>
</feature>
<keyword evidence="8" id="KW-1185">Reference proteome</keyword>
<dbReference type="PANTHER" id="PTHR35580:SF1">
    <property type="entry name" value="PHYTASE-LIKE DOMAIN-CONTAINING PROTEIN"/>
    <property type="match status" value="1"/>
</dbReference>
<dbReference type="PANTHER" id="PTHR35580">
    <property type="entry name" value="CELL SURFACE GLYCOPROTEIN (S-LAYER PROTEIN)-LIKE PROTEIN"/>
    <property type="match status" value="1"/>
</dbReference>
<dbReference type="EMBL" id="FZOU01000001">
    <property type="protein sequence ID" value="SNS42632.1"/>
    <property type="molecule type" value="Genomic_DNA"/>
</dbReference>
<organism evidence="7 8">
    <name type="scientific">Granulicella rosea</name>
    <dbReference type="NCBI Taxonomy" id="474952"/>
    <lineage>
        <taxon>Bacteria</taxon>
        <taxon>Pseudomonadati</taxon>
        <taxon>Acidobacteriota</taxon>
        <taxon>Terriglobia</taxon>
        <taxon>Terriglobales</taxon>
        <taxon>Acidobacteriaceae</taxon>
        <taxon>Granulicella</taxon>
    </lineage>
</organism>
<keyword evidence="4" id="KW-0732">Signal</keyword>
<dbReference type="RefSeq" id="WP_089407181.1">
    <property type="nucleotide sequence ID" value="NZ_FZOU01000001.1"/>
</dbReference>
<proteinExistence type="predicted"/>
<dbReference type="Pfam" id="PF25778">
    <property type="entry name" value="DUF7948"/>
    <property type="match status" value="1"/>
</dbReference>
<dbReference type="Gene3D" id="2.60.40.10">
    <property type="entry name" value="Immunoglobulins"/>
    <property type="match status" value="4"/>
</dbReference>
<dbReference type="InterPro" id="IPR031549">
    <property type="entry name" value="ASH"/>
</dbReference>
<keyword evidence="2" id="KW-0963">Cytoplasm</keyword>
<name>A0A239EFG4_9BACT</name>
<evidence type="ECO:0000256" key="4">
    <source>
        <dbReference type="SAM" id="SignalP"/>
    </source>
</evidence>
<dbReference type="InterPro" id="IPR052918">
    <property type="entry name" value="Motility_Chemotaxis_Reg"/>
</dbReference>
<evidence type="ECO:0000313" key="8">
    <source>
        <dbReference type="Proteomes" id="UP000198356"/>
    </source>
</evidence>
<evidence type="ECO:0000256" key="3">
    <source>
        <dbReference type="SAM" id="Phobius"/>
    </source>
</evidence>
<dbReference type="Proteomes" id="UP000198356">
    <property type="component" value="Unassembled WGS sequence"/>
</dbReference>